<dbReference type="GO" id="GO:0007165">
    <property type="term" value="P:signal transduction"/>
    <property type="evidence" value="ECO:0007669"/>
    <property type="project" value="InterPro"/>
</dbReference>
<evidence type="ECO:0000259" key="1">
    <source>
        <dbReference type="PROSITE" id="PS50851"/>
    </source>
</evidence>
<dbReference type="GO" id="GO:0005829">
    <property type="term" value="C:cytosol"/>
    <property type="evidence" value="ECO:0007669"/>
    <property type="project" value="TreeGrafter"/>
</dbReference>
<dbReference type="Pfam" id="PF01584">
    <property type="entry name" value="CheW"/>
    <property type="match status" value="1"/>
</dbReference>
<dbReference type="SMART" id="SM00260">
    <property type="entry name" value="CheW"/>
    <property type="match status" value="1"/>
</dbReference>
<dbReference type="Gene3D" id="2.30.30.40">
    <property type="entry name" value="SH3 Domains"/>
    <property type="match status" value="1"/>
</dbReference>
<dbReference type="AlphaFoldDB" id="A0A8S0X154"/>
<dbReference type="InterPro" id="IPR036061">
    <property type="entry name" value="CheW-like_dom_sf"/>
</dbReference>
<evidence type="ECO:0000313" key="2">
    <source>
        <dbReference type="EMBL" id="CAA7602941.1"/>
    </source>
</evidence>
<dbReference type="InterPro" id="IPR002545">
    <property type="entry name" value="CheW-lke_dom"/>
</dbReference>
<gene>
    <name evidence="3" type="ORF">DEACI_0243</name>
    <name evidence="2" type="ORF">DEACI_3764</name>
</gene>
<dbReference type="InterPro" id="IPR039315">
    <property type="entry name" value="CheW"/>
</dbReference>
<dbReference type="PROSITE" id="PS50851">
    <property type="entry name" value="CHEW"/>
    <property type="match status" value="1"/>
</dbReference>
<organism evidence="2">
    <name type="scientific">Acididesulfobacillus acetoxydans</name>
    <dbReference type="NCBI Taxonomy" id="1561005"/>
    <lineage>
        <taxon>Bacteria</taxon>
        <taxon>Bacillati</taxon>
        <taxon>Bacillota</taxon>
        <taxon>Clostridia</taxon>
        <taxon>Eubacteriales</taxon>
        <taxon>Peptococcaceae</taxon>
        <taxon>Acididesulfobacillus</taxon>
    </lineage>
</organism>
<dbReference type="PANTHER" id="PTHR22617">
    <property type="entry name" value="CHEMOTAXIS SENSOR HISTIDINE KINASE-RELATED"/>
    <property type="match status" value="1"/>
</dbReference>
<dbReference type="EMBL" id="CDGJ01000003">
    <property type="protein sequence ID" value="CEJ05823.1"/>
    <property type="molecule type" value="Genomic_DNA"/>
</dbReference>
<dbReference type="GO" id="GO:0006935">
    <property type="term" value="P:chemotaxis"/>
    <property type="evidence" value="ECO:0007669"/>
    <property type="project" value="InterPro"/>
</dbReference>
<name>A0A8S0X154_9FIRM</name>
<sequence length="148" mass="15837">MGVQTVVFAVGQEEYGLPIEAVHEIARLGEVRPVPDAPPFVRGLINLRGLALPVVDLRVRFGLPAPESDDPGREVGNALVLVAEIAGDRVGLAVDEVVEVTVLEDISPPPSLVSIPFISGLANLPDRIIMQLDPEKILAPDELRELLS</sequence>
<reference evidence="3" key="1">
    <citation type="submission" date="2014-11" db="EMBL/GenBank/DDBJ databases">
        <authorList>
            <person name="Hornung B.V."/>
        </authorList>
    </citation>
    <scope>NUCLEOTIDE SEQUENCE</scope>
    <source>
        <strain evidence="3">INE</strain>
    </source>
</reference>
<feature type="domain" description="CheW-like" evidence="1">
    <location>
        <begin position="2"/>
        <end position="143"/>
    </location>
</feature>
<reference evidence="2" key="2">
    <citation type="submission" date="2020-01" db="EMBL/GenBank/DDBJ databases">
        <authorList>
            <person name="Hornung B."/>
        </authorList>
    </citation>
    <scope>NUCLEOTIDE SEQUENCE</scope>
    <source>
        <strain evidence="2">PacBioINE</strain>
    </source>
</reference>
<keyword evidence="4" id="KW-1185">Reference proteome</keyword>
<dbReference type="PANTHER" id="PTHR22617:SF23">
    <property type="entry name" value="CHEMOTAXIS PROTEIN CHEW"/>
    <property type="match status" value="1"/>
</dbReference>
<dbReference type="EMBL" id="LR746496">
    <property type="protein sequence ID" value="CAA7602941.1"/>
    <property type="molecule type" value="Genomic_DNA"/>
</dbReference>
<proteinExistence type="predicted"/>
<dbReference type="Proteomes" id="UP001071230">
    <property type="component" value="Unassembled WGS sequence"/>
</dbReference>
<dbReference type="KEGG" id="aacx:DEACI_3764"/>
<accession>A0A8S0X154</accession>
<dbReference type="Gene3D" id="2.40.50.180">
    <property type="entry name" value="CheA-289, Domain 4"/>
    <property type="match status" value="1"/>
</dbReference>
<protein>
    <submittedName>
        <fullName evidence="2">CheW-like domain protein</fullName>
    </submittedName>
    <submittedName>
        <fullName evidence="3">Chemotaxis signal transduction protein</fullName>
    </submittedName>
</protein>
<evidence type="ECO:0000313" key="3">
    <source>
        <dbReference type="EMBL" id="CEJ05823.1"/>
    </source>
</evidence>
<dbReference type="RefSeq" id="WP_240986234.1">
    <property type="nucleotide sequence ID" value="NZ_CDGJ01000003.1"/>
</dbReference>
<evidence type="ECO:0000313" key="4">
    <source>
        <dbReference type="Proteomes" id="UP001071230"/>
    </source>
</evidence>
<dbReference type="SUPFAM" id="SSF50341">
    <property type="entry name" value="CheW-like"/>
    <property type="match status" value="1"/>
</dbReference>
<dbReference type="Proteomes" id="UP000836597">
    <property type="component" value="Chromosome"/>
</dbReference>